<dbReference type="InterPro" id="IPR037231">
    <property type="entry name" value="NAP-like_sf"/>
</dbReference>
<dbReference type="STRING" id="105231.A0A1Y1IPM9"/>
<dbReference type="AlphaFoldDB" id="A0A1Y1IPM9"/>
<dbReference type="SUPFAM" id="SSF143113">
    <property type="entry name" value="NAP-like"/>
    <property type="match status" value="1"/>
</dbReference>
<evidence type="ECO:0000313" key="4">
    <source>
        <dbReference type="EMBL" id="GAQ90088.1"/>
    </source>
</evidence>
<dbReference type="GO" id="GO:0042393">
    <property type="term" value="F:histone binding"/>
    <property type="evidence" value="ECO:0000318"/>
    <property type="project" value="GO_Central"/>
</dbReference>
<evidence type="ECO:0000313" key="5">
    <source>
        <dbReference type="Proteomes" id="UP000054558"/>
    </source>
</evidence>
<reference evidence="4 5" key="1">
    <citation type="journal article" date="2014" name="Nat. Commun.">
        <title>Klebsormidium flaccidum genome reveals primary factors for plant terrestrial adaptation.</title>
        <authorList>
            <person name="Hori K."/>
            <person name="Maruyama F."/>
            <person name="Fujisawa T."/>
            <person name="Togashi T."/>
            <person name="Yamamoto N."/>
            <person name="Seo M."/>
            <person name="Sato S."/>
            <person name="Yamada T."/>
            <person name="Mori H."/>
            <person name="Tajima N."/>
            <person name="Moriyama T."/>
            <person name="Ikeuchi M."/>
            <person name="Watanabe M."/>
            <person name="Wada H."/>
            <person name="Kobayashi K."/>
            <person name="Saito M."/>
            <person name="Masuda T."/>
            <person name="Sasaki-Sekimoto Y."/>
            <person name="Mashiguchi K."/>
            <person name="Awai K."/>
            <person name="Shimojima M."/>
            <person name="Masuda S."/>
            <person name="Iwai M."/>
            <person name="Nobusawa T."/>
            <person name="Narise T."/>
            <person name="Kondo S."/>
            <person name="Saito H."/>
            <person name="Sato R."/>
            <person name="Murakawa M."/>
            <person name="Ihara Y."/>
            <person name="Oshima-Yamada Y."/>
            <person name="Ohtaka K."/>
            <person name="Satoh M."/>
            <person name="Sonobe K."/>
            <person name="Ishii M."/>
            <person name="Ohtani R."/>
            <person name="Kanamori-Sato M."/>
            <person name="Honoki R."/>
            <person name="Miyazaki D."/>
            <person name="Mochizuki H."/>
            <person name="Umetsu J."/>
            <person name="Higashi K."/>
            <person name="Shibata D."/>
            <person name="Kamiya Y."/>
            <person name="Sato N."/>
            <person name="Nakamura Y."/>
            <person name="Tabata S."/>
            <person name="Ida S."/>
            <person name="Kurokawa K."/>
            <person name="Ohta H."/>
        </authorList>
    </citation>
    <scope>NUCLEOTIDE SEQUENCE [LARGE SCALE GENOMIC DNA]</scope>
    <source>
        <strain evidence="4 5">NIES-2285</strain>
    </source>
</reference>
<dbReference type="Proteomes" id="UP000054558">
    <property type="component" value="Unassembled WGS sequence"/>
</dbReference>
<dbReference type="Pfam" id="PF00956">
    <property type="entry name" value="NAP"/>
    <property type="match status" value="1"/>
</dbReference>
<dbReference type="GO" id="GO:0003682">
    <property type="term" value="F:chromatin binding"/>
    <property type="evidence" value="ECO:0000318"/>
    <property type="project" value="GO_Central"/>
</dbReference>
<dbReference type="PANTHER" id="PTHR11875">
    <property type="entry name" value="TESTIS-SPECIFIC Y-ENCODED PROTEIN"/>
    <property type="match status" value="1"/>
</dbReference>
<sequence length="372" mass="42006">MKERPERAWIGRVTSDFNGEDGKTEALEDVEAENYQNHLKKEMELGKFLGVLTSEYIRAVKKAEPRTDANQTVSCRPGKNQRNSSKFWVTALKHNPTTGKRISAQDEEVLKFLRDVQCGPVENNKGFALHFHFAPNPYFKNKVLSKFFIVEPLAAAGRYQVLQADGTDIDWLPDWTMEQKHATVSPDSSRGFFEFFKTPTSPNGNDSTEELLPAMLEYARQENKSLKADQASLHTVLQSVENYLESLLRAVKICYDIGLADSKIFPSIPTKGGDVNEINMIGCGLADALNEHQRDVQLLDAACQQHQIRTLIRSVEMDAYRRSLFKPNQADDVVVKARAFTAGLNKLVQRLEELKADTLLDSELLYHADEVI</sequence>
<evidence type="ECO:0000256" key="1">
    <source>
        <dbReference type="ARBA" id="ARBA00009947"/>
    </source>
</evidence>
<dbReference type="GO" id="GO:0000785">
    <property type="term" value="C:chromatin"/>
    <property type="evidence" value="ECO:0000318"/>
    <property type="project" value="GO_Central"/>
</dbReference>
<accession>A0A1Y1IPM9</accession>
<dbReference type="EMBL" id="DF237547">
    <property type="protein sequence ID" value="GAQ90088.1"/>
    <property type="molecule type" value="Genomic_DNA"/>
</dbReference>
<keyword evidence="2" id="KW-0143">Chaperone</keyword>
<proteinExistence type="inferred from homology"/>
<dbReference type="GO" id="GO:0005634">
    <property type="term" value="C:nucleus"/>
    <property type="evidence" value="ECO:0000318"/>
    <property type="project" value="GO_Central"/>
</dbReference>
<evidence type="ECO:0000256" key="3">
    <source>
        <dbReference type="RuleBase" id="RU003876"/>
    </source>
</evidence>
<dbReference type="GO" id="GO:0006334">
    <property type="term" value="P:nucleosome assembly"/>
    <property type="evidence" value="ECO:0000318"/>
    <property type="project" value="GO_Central"/>
</dbReference>
<keyword evidence="5" id="KW-1185">Reference proteome</keyword>
<comment type="similarity">
    <text evidence="1 3">Belongs to the nucleosome assembly protein (NAP) family.</text>
</comment>
<dbReference type="GO" id="GO:0000724">
    <property type="term" value="P:double-strand break repair via homologous recombination"/>
    <property type="evidence" value="ECO:0007669"/>
    <property type="project" value="UniProtKB-ARBA"/>
</dbReference>
<organism evidence="4 5">
    <name type="scientific">Klebsormidium nitens</name>
    <name type="common">Green alga</name>
    <name type="synonym">Ulothrix nitens</name>
    <dbReference type="NCBI Taxonomy" id="105231"/>
    <lineage>
        <taxon>Eukaryota</taxon>
        <taxon>Viridiplantae</taxon>
        <taxon>Streptophyta</taxon>
        <taxon>Klebsormidiophyceae</taxon>
        <taxon>Klebsormidiales</taxon>
        <taxon>Klebsormidiaceae</taxon>
        <taxon>Klebsormidium</taxon>
    </lineage>
</organism>
<dbReference type="Gene3D" id="3.30.1120.90">
    <property type="entry name" value="Nucleosome assembly protein"/>
    <property type="match status" value="1"/>
</dbReference>
<protein>
    <submittedName>
        <fullName evidence="4">Nucleosome assembly protein NAP-1</fullName>
    </submittedName>
</protein>
<gene>
    <name evidence="4" type="ORF">KFL_005980030</name>
</gene>
<evidence type="ECO:0000256" key="2">
    <source>
        <dbReference type="ARBA" id="ARBA00023186"/>
    </source>
</evidence>
<dbReference type="OrthoDB" id="27325at2759"/>
<name>A0A1Y1IPM9_KLENI</name>
<dbReference type="InterPro" id="IPR002164">
    <property type="entry name" value="NAP_family"/>
</dbReference>